<dbReference type="EMBL" id="CP137306">
    <property type="protein sequence ID" value="WQF77224.1"/>
    <property type="molecule type" value="Genomic_DNA"/>
</dbReference>
<reference evidence="2" key="1">
    <citation type="journal article" date="2023" name="bioRxiv">
        <title>Complete genome of the Medicago anthracnose fungus, Colletotrichum destructivum, reveals a mini-chromosome-like region within a core chromosome.</title>
        <authorList>
            <person name="Lapalu N."/>
            <person name="Simon A."/>
            <person name="Lu A."/>
            <person name="Plaumann P.-L."/>
            <person name="Amselem J."/>
            <person name="Pigne S."/>
            <person name="Auger A."/>
            <person name="Koch C."/>
            <person name="Dallery J.-F."/>
            <person name="O'Connell R.J."/>
        </authorList>
    </citation>
    <scope>NUCLEOTIDE SEQUENCE [LARGE SCALE GENOMIC DNA]</scope>
    <source>
        <strain evidence="2">CBS 520.97</strain>
    </source>
</reference>
<dbReference type="KEGG" id="cdet:87938741"/>
<evidence type="ECO:0000313" key="2">
    <source>
        <dbReference type="Proteomes" id="UP001322277"/>
    </source>
</evidence>
<keyword evidence="2" id="KW-1185">Reference proteome</keyword>
<dbReference type="Proteomes" id="UP001322277">
    <property type="component" value="Chromosome 2"/>
</dbReference>
<organism evidence="1 2">
    <name type="scientific">Colletotrichum destructivum</name>
    <dbReference type="NCBI Taxonomy" id="34406"/>
    <lineage>
        <taxon>Eukaryota</taxon>
        <taxon>Fungi</taxon>
        <taxon>Dikarya</taxon>
        <taxon>Ascomycota</taxon>
        <taxon>Pezizomycotina</taxon>
        <taxon>Sordariomycetes</taxon>
        <taxon>Hypocreomycetidae</taxon>
        <taxon>Glomerellales</taxon>
        <taxon>Glomerellaceae</taxon>
        <taxon>Colletotrichum</taxon>
        <taxon>Colletotrichum destructivum species complex</taxon>
    </lineage>
</organism>
<dbReference type="RefSeq" id="XP_062774448.1">
    <property type="nucleotide sequence ID" value="XM_062918397.1"/>
</dbReference>
<evidence type="ECO:0000313" key="1">
    <source>
        <dbReference type="EMBL" id="WQF77224.1"/>
    </source>
</evidence>
<protein>
    <submittedName>
        <fullName evidence="1">Uncharacterized protein</fullName>
    </submittedName>
</protein>
<gene>
    <name evidence="1" type="ORF">CDEST_02238</name>
</gene>
<proteinExistence type="predicted"/>
<name>A0AAX4I1I5_9PEZI</name>
<dbReference type="GeneID" id="87938741"/>
<dbReference type="AlphaFoldDB" id="A0AAX4I1I5"/>
<sequence length="94" mass="10589">MQRELYALGSAVFEVTAWKFPYADISGDIWDIIESGTMPVMADNNPACDIITRCWYFGYDSAKAVADDLADVLDAKKQTLLPDTPEFLFDWTRG</sequence>
<accession>A0AAX4I1I5</accession>